<accession>A0A6G3WM94</accession>
<dbReference type="AlphaFoldDB" id="A0A6G3WM94"/>
<dbReference type="GO" id="GO:0030245">
    <property type="term" value="P:cellulose catabolic process"/>
    <property type="evidence" value="ECO:0007669"/>
    <property type="project" value="InterPro"/>
</dbReference>
<feature type="domain" description="Fibronectin type-III" evidence="4">
    <location>
        <begin position="61"/>
        <end position="86"/>
    </location>
</feature>
<evidence type="ECO:0000256" key="1">
    <source>
        <dbReference type="ARBA" id="ARBA00023295"/>
    </source>
</evidence>
<evidence type="ECO:0000259" key="4">
    <source>
        <dbReference type="PROSITE" id="PS50853"/>
    </source>
</evidence>
<dbReference type="SUPFAM" id="SSF51989">
    <property type="entry name" value="Glycosyl hydrolases family 6, cellulases"/>
    <property type="match status" value="1"/>
</dbReference>
<dbReference type="SUPFAM" id="SSF49265">
    <property type="entry name" value="Fibronectin type III"/>
    <property type="match status" value="1"/>
</dbReference>
<feature type="non-terminal residue" evidence="5">
    <location>
        <position position="1"/>
    </location>
</feature>
<keyword evidence="2" id="KW-0624">Polysaccharide degradation</keyword>
<keyword evidence="2" id="KW-0119">Carbohydrate metabolism</keyword>
<evidence type="ECO:0000256" key="2">
    <source>
        <dbReference type="ARBA" id="ARBA00023326"/>
    </source>
</evidence>
<dbReference type="InterPro" id="IPR036434">
    <property type="entry name" value="Beta_cellobiohydrolase_sf"/>
</dbReference>
<keyword evidence="5" id="KW-0378">Hydrolase</keyword>
<proteinExistence type="predicted"/>
<gene>
    <name evidence="5" type="ORF">G3M58_09250</name>
</gene>
<organism evidence="5">
    <name type="scientific">Streptomyces sp. SID7499</name>
    <dbReference type="NCBI Taxonomy" id="2706086"/>
    <lineage>
        <taxon>Bacteria</taxon>
        <taxon>Bacillati</taxon>
        <taxon>Actinomycetota</taxon>
        <taxon>Actinomycetes</taxon>
        <taxon>Kitasatosporales</taxon>
        <taxon>Streptomycetaceae</taxon>
        <taxon>Streptomyces</taxon>
    </lineage>
</organism>
<evidence type="ECO:0000313" key="5">
    <source>
        <dbReference type="EMBL" id="NEE06628.1"/>
    </source>
</evidence>
<dbReference type="InterPro" id="IPR013783">
    <property type="entry name" value="Ig-like_fold"/>
</dbReference>
<dbReference type="CDD" id="cd00063">
    <property type="entry name" value="FN3"/>
    <property type="match status" value="1"/>
</dbReference>
<feature type="region of interest" description="Disordered" evidence="3">
    <location>
        <begin position="41"/>
        <end position="61"/>
    </location>
</feature>
<keyword evidence="1" id="KW-0326">Glycosidase</keyword>
<dbReference type="Gene3D" id="2.60.40.10">
    <property type="entry name" value="Immunoglobulins"/>
    <property type="match status" value="1"/>
</dbReference>
<evidence type="ECO:0000256" key="3">
    <source>
        <dbReference type="SAM" id="MobiDB-lite"/>
    </source>
</evidence>
<dbReference type="InterPro" id="IPR003961">
    <property type="entry name" value="FN3_dom"/>
</dbReference>
<reference evidence="5" key="1">
    <citation type="submission" date="2020-01" db="EMBL/GenBank/DDBJ databases">
        <title>Insect and environment-associated Actinomycetes.</title>
        <authorList>
            <person name="Currrie C."/>
            <person name="Chevrette M."/>
            <person name="Carlson C."/>
            <person name="Stubbendieck R."/>
            <person name="Wendt-Pienkowski E."/>
        </authorList>
    </citation>
    <scope>NUCLEOTIDE SEQUENCE</scope>
    <source>
        <strain evidence="5">SID7499</strain>
    </source>
</reference>
<comment type="caution">
    <text evidence="5">The sequence shown here is derived from an EMBL/GenBank/DDBJ whole genome shotgun (WGS) entry which is preliminary data.</text>
</comment>
<protein>
    <submittedName>
        <fullName evidence="5">Glycosyl hydrolase family 5</fullName>
    </submittedName>
</protein>
<dbReference type="Gene3D" id="3.20.20.40">
    <property type="entry name" value="1, 4-beta cellobiohydrolase"/>
    <property type="match status" value="1"/>
</dbReference>
<dbReference type="GO" id="GO:0004553">
    <property type="term" value="F:hydrolase activity, hydrolyzing O-glycosyl compounds"/>
    <property type="evidence" value="ECO:0007669"/>
    <property type="project" value="InterPro"/>
</dbReference>
<sequence length="86" mass="9035">RMCDPTYTGNGRNGFNLTGALPDSPVAGHWFSGQFQELLRNAHPPLDGGSGGEEDTQAPTVPTNLRVTAKSSSSVTLAWTASTDDT</sequence>
<dbReference type="InterPro" id="IPR036116">
    <property type="entry name" value="FN3_sf"/>
</dbReference>
<dbReference type="PROSITE" id="PS50853">
    <property type="entry name" value="FN3"/>
    <property type="match status" value="1"/>
</dbReference>
<dbReference type="EMBL" id="JAAGMN010001052">
    <property type="protein sequence ID" value="NEE06628.1"/>
    <property type="molecule type" value="Genomic_DNA"/>
</dbReference>
<name>A0A6G3WM94_9ACTN</name>
<feature type="non-terminal residue" evidence="5">
    <location>
        <position position="86"/>
    </location>
</feature>